<keyword evidence="5" id="KW-1185">Reference proteome</keyword>
<dbReference type="InterPro" id="IPR013783">
    <property type="entry name" value="Ig-like_fold"/>
</dbReference>
<dbReference type="RefSeq" id="XP_019848974.1">
    <property type="nucleotide sequence ID" value="XM_019993415.1"/>
</dbReference>
<dbReference type="SUPFAM" id="SSF49265">
    <property type="entry name" value="Fibronectin type III"/>
    <property type="match status" value="1"/>
</dbReference>
<evidence type="ECO:0000256" key="2">
    <source>
        <dbReference type="SAM" id="SignalP"/>
    </source>
</evidence>
<keyword evidence="1" id="KW-0472">Membrane</keyword>
<keyword evidence="2" id="KW-0732">Signal</keyword>
<keyword evidence="1" id="KW-1133">Transmembrane helix</keyword>
<sequence length="620" mass="67523">MLLNPILLLLLQYIQSFDCANIIVQPVSINTTLNSTVVFCCEAVADIVTFRINNQSAIDETVIANGFTISTFNNGGTRRAELQAIAYDHNNNTNISCAATTFTPVVVQHSDTVLLMIQGPLDDVSNLNYTIINGSSVLLTWTAPYTLDNVPITGYYIVVNELESSTTNNTNITLSTSDVNPCVFNNASVSPMNDVGIGSPNSISFYYERVPFSNFAISVTPVVERQLVLLYITIDVSTICEGEYPNNIAATIMTTNNTIISSTSISTIQVNDDMMITGIVTIPNNLSTFMVNVSLSNSGGEFLPTPPFVFGVVGPVTNVTSSIDCTSITITWKAPTVDNGISIEYYNLSIYDDVIDQLLMSVPVYNTSYQFVDNNLFIYRYAYVITGVNVLGEGISTRATFSYQRVPRSANETTVSVELEFAQELIIKFSIHLLGMLMCTGEAPNSATVAVQCNGSGSIYSNSYMLKYTNQPSNITGLALVPLNQQCNFSVVFSNNAGSSKPFVIPLDTFHPYPTNDITTTTQLLSPTTQLLSPTSTPASTSLNAIAIITPAVLGAIIIILLLIILILVCIVISYKKKENRSVSFQQQAPVVTSYNEAYQFNTLMINNNNNPAYEEIKLT</sequence>
<dbReference type="InterPro" id="IPR036116">
    <property type="entry name" value="FN3_sf"/>
</dbReference>
<evidence type="ECO:0000256" key="1">
    <source>
        <dbReference type="SAM" id="Phobius"/>
    </source>
</evidence>
<protein>
    <recommendedName>
        <fullName evidence="3">Fibronectin type-III domain-containing protein</fullName>
    </recommendedName>
</protein>
<dbReference type="AlphaFoldDB" id="A0AAN0IW38"/>
<dbReference type="InterPro" id="IPR003961">
    <property type="entry name" value="FN3_dom"/>
</dbReference>
<feature type="domain" description="Fibronectin type-III" evidence="3">
    <location>
        <begin position="123"/>
        <end position="213"/>
    </location>
</feature>
<dbReference type="CDD" id="cd00063">
    <property type="entry name" value="FN3"/>
    <property type="match status" value="2"/>
</dbReference>
<dbReference type="KEGG" id="aqu:109580363"/>
<dbReference type="Gene3D" id="2.60.40.10">
    <property type="entry name" value="Immunoglobulins"/>
    <property type="match status" value="2"/>
</dbReference>
<dbReference type="SMART" id="SM00060">
    <property type="entry name" value="FN3"/>
    <property type="match status" value="2"/>
</dbReference>
<proteinExistence type="predicted"/>
<feature type="signal peptide" evidence="2">
    <location>
        <begin position="1"/>
        <end position="16"/>
    </location>
</feature>
<dbReference type="PROSITE" id="PS50853">
    <property type="entry name" value="FN3"/>
    <property type="match status" value="1"/>
</dbReference>
<organism evidence="4 5">
    <name type="scientific">Amphimedon queenslandica</name>
    <name type="common">Sponge</name>
    <dbReference type="NCBI Taxonomy" id="400682"/>
    <lineage>
        <taxon>Eukaryota</taxon>
        <taxon>Metazoa</taxon>
        <taxon>Porifera</taxon>
        <taxon>Demospongiae</taxon>
        <taxon>Heteroscleromorpha</taxon>
        <taxon>Haplosclerida</taxon>
        <taxon>Niphatidae</taxon>
        <taxon>Amphimedon</taxon>
    </lineage>
</organism>
<accession>A0AAN0IW38</accession>
<evidence type="ECO:0000313" key="4">
    <source>
        <dbReference type="EnsemblMetazoa" id="XP_019848974.1"/>
    </source>
</evidence>
<evidence type="ECO:0000259" key="3">
    <source>
        <dbReference type="PROSITE" id="PS50853"/>
    </source>
</evidence>
<dbReference type="GeneID" id="109580363"/>
<reference evidence="4" key="2">
    <citation type="submission" date="2024-06" db="UniProtKB">
        <authorList>
            <consortium name="EnsemblMetazoa"/>
        </authorList>
    </citation>
    <scope>IDENTIFICATION</scope>
</reference>
<keyword evidence="1" id="KW-0812">Transmembrane</keyword>
<name>A0AAN0IW38_AMPQE</name>
<dbReference type="Proteomes" id="UP000007879">
    <property type="component" value="Unassembled WGS sequence"/>
</dbReference>
<dbReference type="EnsemblMetazoa" id="XM_019993415.1">
    <property type="protein sequence ID" value="XP_019848974.1"/>
    <property type="gene ID" value="LOC109580363"/>
</dbReference>
<evidence type="ECO:0000313" key="5">
    <source>
        <dbReference type="Proteomes" id="UP000007879"/>
    </source>
</evidence>
<feature type="chain" id="PRO_5042992858" description="Fibronectin type-III domain-containing protein" evidence="2">
    <location>
        <begin position="17"/>
        <end position="620"/>
    </location>
</feature>
<reference evidence="5" key="1">
    <citation type="journal article" date="2010" name="Nature">
        <title>The Amphimedon queenslandica genome and the evolution of animal complexity.</title>
        <authorList>
            <person name="Srivastava M."/>
            <person name="Simakov O."/>
            <person name="Chapman J."/>
            <person name="Fahey B."/>
            <person name="Gauthier M.E."/>
            <person name="Mitros T."/>
            <person name="Richards G.S."/>
            <person name="Conaco C."/>
            <person name="Dacre M."/>
            <person name="Hellsten U."/>
            <person name="Larroux C."/>
            <person name="Putnam N.H."/>
            <person name="Stanke M."/>
            <person name="Adamska M."/>
            <person name="Darling A."/>
            <person name="Degnan S.M."/>
            <person name="Oakley T.H."/>
            <person name="Plachetzki D.C."/>
            <person name="Zhai Y."/>
            <person name="Adamski M."/>
            <person name="Calcino A."/>
            <person name="Cummins S.F."/>
            <person name="Goodstein D.M."/>
            <person name="Harris C."/>
            <person name="Jackson D.J."/>
            <person name="Leys S.P."/>
            <person name="Shu S."/>
            <person name="Woodcroft B.J."/>
            <person name="Vervoort M."/>
            <person name="Kosik K.S."/>
            <person name="Manning G."/>
            <person name="Degnan B.M."/>
            <person name="Rokhsar D.S."/>
        </authorList>
    </citation>
    <scope>NUCLEOTIDE SEQUENCE [LARGE SCALE GENOMIC DNA]</scope>
</reference>
<feature type="transmembrane region" description="Helical" evidence="1">
    <location>
        <begin position="545"/>
        <end position="575"/>
    </location>
</feature>